<evidence type="ECO:0000313" key="3">
    <source>
        <dbReference type="EMBL" id="QBQ35635.1"/>
    </source>
</evidence>
<proteinExistence type="predicted"/>
<accession>A0A4P7BDR4</accession>
<dbReference type="RefSeq" id="WP_134383872.1">
    <property type="nucleotide sequence ID" value="NZ_BMWW01000005.1"/>
</dbReference>
<dbReference type="Proteomes" id="UP000294359">
    <property type="component" value="Chromosome"/>
</dbReference>
<dbReference type="PROSITE" id="PS51186">
    <property type="entry name" value="GNAT"/>
    <property type="match status" value="1"/>
</dbReference>
<reference evidence="2" key="1">
    <citation type="journal article" date="2014" name="Int. J. Syst. Evol. Microbiol.">
        <title>Complete genome sequence of Corynebacterium casei LMG S-19264T (=DSM 44701T), isolated from a smear-ripened cheese.</title>
        <authorList>
            <consortium name="US DOE Joint Genome Institute (JGI-PGF)"/>
            <person name="Walter F."/>
            <person name="Albersmeier A."/>
            <person name="Kalinowski J."/>
            <person name="Ruckert C."/>
        </authorList>
    </citation>
    <scope>NUCLEOTIDE SEQUENCE</scope>
    <source>
        <strain evidence="2">KCTC 12344</strain>
    </source>
</reference>
<evidence type="ECO:0000313" key="4">
    <source>
        <dbReference type="Proteomes" id="UP000294359"/>
    </source>
</evidence>
<protein>
    <submittedName>
        <fullName evidence="2 3">Acetyltransferase</fullName>
    </submittedName>
</protein>
<dbReference type="Proteomes" id="UP000619512">
    <property type="component" value="Unassembled WGS sequence"/>
</dbReference>
<dbReference type="EMBL" id="CP038026">
    <property type="protein sequence ID" value="QBQ35635.1"/>
    <property type="molecule type" value="Genomic_DNA"/>
</dbReference>
<feature type="domain" description="N-acetyltransferase" evidence="1">
    <location>
        <begin position="14"/>
        <end position="163"/>
    </location>
</feature>
<dbReference type="GO" id="GO:0016747">
    <property type="term" value="F:acyltransferase activity, transferring groups other than amino-acyl groups"/>
    <property type="evidence" value="ECO:0007669"/>
    <property type="project" value="InterPro"/>
</dbReference>
<gene>
    <name evidence="3" type="ORF">E1742_05235</name>
    <name evidence="2" type="ORF">GCM10007388_32360</name>
</gene>
<reference evidence="3 4" key="2">
    <citation type="submission" date="2019-03" db="EMBL/GenBank/DDBJ databases">
        <title>Draft Genome Sequences of Six Type Strains of the Genus Massilia.</title>
        <authorList>
            <person name="Miess H."/>
            <person name="Frediansyhah A."/>
            <person name="Gross H."/>
        </authorList>
    </citation>
    <scope>NUCLEOTIDE SEQUENCE [LARGE SCALE GENOMIC DNA]</scope>
    <source>
        <strain evidence="3 4">DSM 17505</strain>
    </source>
</reference>
<dbReference type="InterPro" id="IPR000182">
    <property type="entry name" value="GNAT_dom"/>
</dbReference>
<dbReference type="SUPFAM" id="SSF55729">
    <property type="entry name" value="Acyl-CoA N-acyltransferases (Nat)"/>
    <property type="match status" value="1"/>
</dbReference>
<dbReference type="Pfam" id="PF00583">
    <property type="entry name" value="Acetyltransf_1"/>
    <property type="match status" value="1"/>
</dbReference>
<dbReference type="CDD" id="cd04301">
    <property type="entry name" value="NAT_SF"/>
    <property type="match status" value="1"/>
</dbReference>
<reference evidence="2" key="3">
    <citation type="submission" date="2022-12" db="EMBL/GenBank/DDBJ databases">
        <authorList>
            <person name="Sun Q."/>
            <person name="Kim S."/>
        </authorList>
    </citation>
    <scope>NUCLEOTIDE SEQUENCE</scope>
    <source>
        <strain evidence="2">KCTC 12344</strain>
    </source>
</reference>
<dbReference type="Gene3D" id="3.40.630.30">
    <property type="match status" value="1"/>
</dbReference>
<dbReference type="EMBL" id="BMWW01000005">
    <property type="protein sequence ID" value="GGY96412.1"/>
    <property type="molecule type" value="Genomic_DNA"/>
</dbReference>
<evidence type="ECO:0000313" key="2">
    <source>
        <dbReference type="EMBL" id="GGY96412.1"/>
    </source>
</evidence>
<dbReference type="InterPro" id="IPR016181">
    <property type="entry name" value="Acyl_CoA_acyltransferase"/>
</dbReference>
<dbReference type="AlphaFoldDB" id="A0A4P7BDR4"/>
<organism evidence="2 5">
    <name type="scientific">Pseudoduganella plicata</name>
    <dbReference type="NCBI Taxonomy" id="321984"/>
    <lineage>
        <taxon>Bacteria</taxon>
        <taxon>Pseudomonadati</taxon>
        <taxon>Pseudomonadota</taxon>
        <taxon>Betaproteobacteria</taxon>
        <taxon>Burkholderiales</taxon>
        <taxon>Oxalobacteraceae</taxon>
        <taxon>Telluria group</taxon>
        <taxon>Pseudoduganella</taxon>
    </lineage>
</organism>
<dbReference type="OrthoDB" id="8479334at2"/>
<name>A0A4P7BDR4_9BURK</name>
<evidence type="ECO:0000313" key="5">
    <source>
        <dbReference type="Proteomes" id="UP000619512"/>
    </source>
</evidence>
<keyword evidence="4" id="KW-1185">Reference proteome</keyword>
<sequence>MKIEVRRAQLSERLIVRNLMELYQHDFSELDGTDLDDHGQYGYYDLDCFWINPAWSAYVIKVDDKWAGFALTNDEVHTPGSTCAIMEFFLVRKYRGRGVGRMAAREIMAQCPARWEVRVIHENRVAQDFWTSLLKTAWPTSYQRTIVKNEEWHGPIFSVDTRPATLVGEL</sequence>
<evidence type="ECO:0000259" key="1">
    <source>
        <dbReference type="PROSITE" id="PS51186"/>
    </source>
</evidence>